<comment type="caution">
    <text evidence="1">The sequence shown here is derived from an EMBL/GenBank/DDBJ whole genome shotgun (WGS) entry which is preliminary data.</text>
</comment>
<keyword evidence="2" id="KW-1185">Reference proteome</keyword>
<name>A0ABP7FL78_9ACTN</name>
<sequence>MGPRSAAHLEANLAGLDVRLTEQQRAAPDEVSAPALNFPAGLNRQVGPMLQFAGATVDGQRTAVCPPLERSAVRY</sequence>
<protein>
    <recommendedName>
        <fullName evidence="3">NADP-dependent oxidoreductase domain-containing protein</fullName>
    </recommendedName>
</protein>
<proteinExistence type="predicted"/>
<reference evidence="2" key="1">
    <citation type="journal article" date="2019" name="Int. J. Syst. Evol. Microbiol.">
        <title>The Global Catalogue of Microorganisms (GCM) 10K type strain sequencing project: providing services to taxonomists for standard genome sequencing and annotation.</title>
        <authorList>
            <consortium name="The Broad Institute Genomics Platform"/>
            <consortium name="The Broad Institute Genome Sequencing Center for Infectious Disease"/>
            <person name="Wu L."/>
            <person name="Ma J."/>
        </authorList>
    </citation>
    <scope>NUCLEOTIDE SEQUENCE [LARGE SCALE GENOMIC DNA]</scope>
    <source>
        <strain evidence="2">JCM 30846</strain>
    </source>
</reference>
<dbReference type="RefSeq" id="WP_345649106.1">
    <property type="nucleotide sequence ID" value="NZ_BAABEP010000028.1"/>
</dbReference>
<evidence type="ECO:0000313" key="2">
    <source>
        <dbReference type="Proteomes" id="UP001499884"/>
    </source>
</evidence>
<evidence type="ECO:0008006" key="3">
    <source>
        <dbReference type="Google" id="ProtNLM"/>
    </source>
</evidence>
<gene>
    <name evidence="1" type="ORF">GCM10023082_39780</name>
</gene>
<organism evidence="1 2">
    <name type="scientific">Streptomyces tremellae</name>
    <dbReference type="NCBI Taxonomy" id="1124239"/>
    <lineage>
        <taxon>Bacteria</taxon>
        <taxon>Bacillati</taxon>
        <taxon>Actinomycetota</taxon>
        <taxon>Actinomycetes</taxon>
        <taxon>Kitasatosporales</taxon>
        <taxon>Streptomycetaceae</taxon>
        <taxon>Streptomyces</taxon>
    </lineage>
</organism>
<evidence type="ECO:0000313" key="1">
    <source>
        <dbReference type="EMBL" id="GAA3738621.1"/>
    </source>
</evidence>
<dbReference type="EMBL" id="BAABEP010000028">
    <property type="protein sequence ID" value="GAA3738621.1"/>
    <property type="molecule type" value="Genomic_DNA"/>
</dbReference>
<dbReference type="Proteomes" id="UP001499884">
    <property type="component" value="Unassembled WGS sequence"/>
</dbReference>
<accession>A0ABP7FL78</accession>